<dbReference type="InterPro" id="IPR050491">
    <property type="entry name" value="AmpC-like"/>
</dbReference>
<dbReference type="AlphaFoldDB" id="A0A1Q8RGD3"/>
<dbReference type="InterPro" id="IPR001466">
    <property type="entry name" value="Beta-lactam-related"/>
</dbReference>
<dbReference type="InterPro" id="IPR012338">
    <property type="entry name" value="Beta-lactam/transpept-like"/>
</dbReference>
<reference evidence="4 5" key="1">
    <citation type="submission" date="2016-11" db="EMBL/GenBank/DDBJ databases">
        <title>Draft Genome Assembly of Colletotrichum chlorophyti a pathogen of herbaceous plants.</title>
        <authorList>
            <person name="Gan P."/>
            <person name="Narusaka M."/>
            <person name="Tsushima A."/>
            <person name="Narusaka Y."/>
            <person name="Takano Y."/>
            <person name="Shirasu K."/>
        </authorList>
    </citation>
    <scope>NUCLEOTIDE SEQUENCE [LARGE SCALE GENOMIC DNA]</scope>
    <source>
        <strain evidence="4 5">NTL11</strain>
    </source>
</reference>
<dbReference type="Pfam" id="PF17660">
    <property type="entry name" value="BTRD1"/>
    <property type="match status" value="3"/>
</dbReference>
<feature type="signal peptide" evidence="2">
    <location>
        <begin position="1"/>
        <end position="23"/>
    </location>
</feature>
<comment type="similarity">
    <text evidence="1">Belongs to the peptidase S12 family.</text>
</comment>
<dbReference type="PANTHER" id="PTHR46825">
    <property type="entry name" value="D-ALANYL-D-ALANINE-CARBOXYPEPTIDASE/ENDOPEPTIDASE AMPH"/>
    <property type="match status" value="1"/>
</dbReference>
<dbReference type="Pfam" id="PF00144">
    <property type="entry name" value="Beta-lactamase"/>
    <property type="match status" value="1"/>
</dbReference>
<evidence type="ECO:0000313" key="4">
    <source>
        <dbReference type="EMBL" id="OLN83377.1"/>
    </source>
</evidence>
<feature type="chain" id="PRO_5012344545" evidence="2">
    <location>
        <begin position="24"/>
        <end position="637"/>
    </location>
</feature>
<proteinExistence type="inferred from homology"/>
<dbReference type="STRING" id="708187.A0A1Q8RGD3"/>
<keyword evidence="2" id="KW-0732">Signal</keyword>
<protein>
    <submittedName>
        <fullName evidence="4">Putative penicillin-binding protein PbpX</fullName>
    </submittedName>
</protein>
<dbReference type="Gene3D" id="3.40.710.10">
    <property type="entry name" value="DD-peptidase/beta-lactamase superfamily"/>
    <property type="match status" value="1"/>
</dbReference>
<gene>
    <name evidence="4" type="ORF">CCHL11_03013</name>
</gene>
<dbReference type="PANTHER" id="PTHR46825:SF9">
    <property type="entry name" value="BETA-LACTAMASE-RELATED DOMAIN-CONTAINING PROTEIN"/>
    <property type="match status" value="1"/>
</dbReference>
<dbReference type="SUPFAM" id="SSF56601">
    <property type="entry name" value="beta-lactamase/transpeptidase-like"/>
    <property type="match status" value="1"/>
</dbReference>
<evidence type="ECO:0000313" key="5">
    <source>
        <dbReference type="Proteomes" id="UP000186583"/>
    </source>
</evidence>
<keyword evidence="5" id="KW-1185">Reference proteome</keyword>
<organism evidence="4 5">
    <name type="scientific">Colletotrichum chlorophyti</name>
    <dbReference type="NCBI Taxonomy" id="708187"/>
    <lineage>
        <taxon>Eukaryota</taxon>
        <taxon>Fungi</taxon>
        <taxon>Dikarya</taxon>
        <taxon>Ascomycota</taxon>
        <taxon>Pezizomycotina</taxon>
        <taxon>Sordariomycetes</taxon>
        <taxon>Hypocreomycetidae</taxon>
        <taxon>Glomerellales</taxon>
        <taxon>Glomerellaceae</taxon>
        <taxon>Colletotrichum</taxon>
    </lineage>
</organism>
<feature type="domain" description="Beta-lactamase-related" evidence="3">
    <location>
        <begin position="313"/>
        <end position="580"/>
    </location>
</feature>
<dbReference type="Proteomes" id="UP000186583">
    <property type="component" value="Unassembled WGS sequence"/>
</dbReference>
<evidence type="ECO:0000256" key="1">
    <source>
        <dbReference type="ARBA" id="ARBA00038215"/>
    </source>
</evidence>
<evidence type="ECO:0000256" key="2">
    <source>
        <dbReference type="SAM" id="SignalP"/>
    </source>
</evidence>
<name>A0A1Q8RGD3_9PEZI</name>
<comment type="caution">
    <text evidence="4">The sequence shown here is derived from an EMBL/GenBank/DDBJ whole genome shotgun (WGS) entry which is preliminary data.</text>
</comment>
<sequence>MHRPRSFLGLLASCLSFCTVACAIPTERRLVNGSSAVVQTYFNLDGAAHGEKVKSLTADGYRLISLSAYGIAPDANYAAVWVRREGNPFEVIYGADETTYTAWLDSWKSKGYVSTHVSATGPAGGAVYAGVMEKANVTNWTQLCALTNPYAYDNATAGIDMIVKDFRMYGTPSDRRYCILGHENVGNQRSTIFYTTNYTVNYSQVYESETAKRFWRPSRLFLSDDHVITPQFVDTSVGKWVAMDGLTAADLTAQIEAQKKQGLYPIDLQGGVSGSDVRFTVVFAERDIPDSREWTATGSFTGFKDNDAATAAFDSTLQTWMKKNGVRQAQIAIASNGSTIAERSYTWAESNRAVVQPDDIFLLASVSKIFVHAAVSNLVVTGKLNYSTPVYPLLGYQPTDPRANDITVDHLLSHTSGYNRDRSGDPAFLFRDIAFSLFNGTRAATLRDVIEYQLLQRLDFTPGDNYAYSNYGTMLLSYLVSNVTATPYLDFLKRNILGGLDVRLYETAAEKHMEDRIVQESKYTGADPVDPNHFRLVPGPHGGDGSIKEECMGGFSLAASASTVARFIGSHAVAGTGGRMPYAERDGTLVGARTFASSRPDVDWALNLNTREYISEAEFDDLRYWKIPFVFEDYAIA</sequence>
<dbReference type="OrthoDB" id="5946976at2759"/>
<evidence type="ECO:0000259" key="3">
    <source>
        <dbReference type="Pfam" id="PF00144"/>
    </source>
</evidence>
<accession>A0A1Q8RGD3</accession>
<dbReference type="InterPro" id="IPR049511">
    <property type="entry name" value="PGH-like_rpt"/>
</dbReference>
<dbReference type="EMBL" id="MPGH01000204">
    <property type="protein sequence ID" value="OLN83377.1"/>
    <property type="molecule type" value="Genomic_DNA"/>
</dbReference>